<accession>A0ABW0ED80</accession>
<dbReference type="Proteomes" id="UP001596161">
    <property type="component" value="Unassembled WGS sequence"/>
</dbReference>
<comment type="caution">
    <text evidence="1">The sequence shown here is derived from an EMBL/GenBank/DDBJ whole genome shotgun (WGS) entry which is preliminary data.</text>
</comment>
<dbReference type="EMBL" id="JBHSKT010000004">
    <property type="protein sequence ID" value="MFC5270560.1"/>
    <property type="molecule type" value="Genomic_DNA"/>
</dbReference>
<keyword evidence="2" id="KW-1185">Reference proteome</keyword>
<dbReference type="RefSeq" id="WP_378016927.1">
    <property type="nucleotide sequence ID" value="NZ_JBHSKT010000004.1"/>
</dbReference>
<evidence type="ECO:0000313" key="2">
    <source>
        <dbReference type="Proteomes" id="UP001596161"/>
    </source>
</evidence>
<proteinExistence type="predicted"/>
<sequence length="446" mass="49379">MQVSPQITNPPGRILGTTYTKISGLYTATGGEKYITIGNFVDDLNTVAHQRNPTSPPASSFCYYLIDDVSVIPVTAANYSLNIGPDTVYCDNQPINQTLTAPNGFAAYEWSTGATTASIQVTQPGTYWVNADFGCGFLSDTIRIDTKPSFIEGFELGNDTVICAQGPFRLPLRTKRGFTTYTWNTGDTTQNIFATAPGTYWITATYDCGSISDTIVIEQFQPGRLFSFTDTVLCEGESVNLNPASGFARYHWTSGETSQSITASQAGKYKVTATTAAGCSVSDSVTISFKAPVMSFSLGKDTVLCENQTMKIEVPAQPGFAYLWNDGVKMASRTINKPGIYKLTASDRCNSFSDEMEVKYRDCNTIFVPNIVTPNHDNHNDFFEIATPTNRKLNLKIYNRWGVLVYEKQDYRNNWPKENISSGTYYYLLSDPELNKTYKGWLEVTQ</sequence>
<reference evidence="2" key="1">
    <citation type="journal article" date="2019" name="Int. J. Syst. Evol. Microbiol.">
        <title>The Global Catalogue of Microorganisms (GCM) 10K type strain sequencing project: providing services to taxonomists for standard genome sequencing and annotation.</title>
        <authorList>
            <consortium name="The Broad Institute Genomics Platform"/>
            <consortium name="The Broad Institute Genome Sequencing Center for Infectious Disease"/>
            <person name="Wu L."/>
            <person name="Ma J."/>
        </authorList>
    </citation>
    <scope>NUCLEOTIDE SEQUENCE [LARGE SCALE GENOMIC DNA]</scope>
    <source>
        <strain evidence="2">KACC 12602</strain>
    </source>
</reference>
<protein>
    <submittedName>
        <fullName evidence="1">Gliding motility-associated C-terminal domain-containing protein</fullName>
    </submittedName>
</protein>
<name>A0ABW0ED80_9BACT</name>
<dbReference type="Pfam" id="PF13585">
    <property type="entry name" value="CHU_C"/>
    <property type="match status" value="1"/>
</dbReference>
<organism evidence="1 2">
    <name type="scientific">Adhaeribacter terreus</name>
    <dbReference type="NCBI Taxonomy" id="529703"/>
    <lineage>
        <taxon>Bacteria</taxon>
        <taxon>Pseudomonadati</taxon>
        <taxon>Bacteroidota</taxon>
        <taxon>Cytophagia</taxon>
        <taxon>Cytophagales</taxon>
        <taxon>Hymenobacteraceae</taxon>
        <taxon>Adhaeribacter</taxon>
    </lineage>
</organism>
<evidence type="ECO:0000313" key="1">
    <source>
        <dbReference type="EMBL" id="MFC5270560.1"/>
    </source>
</evidence>
<gene>
    <name evidence="1" type="ORF">ACFPIB_08080</name>
</gene>